<gene>
    <name evidence="2" type="ordered locus">TTX_0887</name>
</gene>
<dbReference type="PaxDb" id="768679-TTX_0887"/>
<dbReference type="eggNOG" id="arCOG05475">
    <property type="taxonomic scope" value="Archaea"/>
</dbReference>
<name>G4RPP6_THETK</name>
<evidence type="ECO:0000313" key="3">
    <source>
        <dbReference type="Proteomes" id="UP000002654"/>
    </source>
</evidence>
<dbReference type="KEGG" id="ttn:TTX_0887"/>
<dbReference type="RefSeq" id="WP_014126797.1">
    <property type="nucleotide sequence ID" value="NC_016070.1"/>
</dbReference>
<feature type="transmembrane region" description="Helical" evidence="1">
    <location>
        <begin position="6"/>
        <end position="24"/>
    </location>
</feature>
<dbReference type="PATRIC" id="fig|768679.9.peg.896"/>
<dbReference type="GeneID" id="11261782"/>
<sequence>MQAVEIVVVGFILAFFVALTFYMFNSMAPRAQTAQAELNVLAQQILQRITSYSAYNLSNDIGIADPNAPGYLSDYAVDYLAMATAQLSGYPACNVWNPSSTVAQYVGDTVYMAGYGYVIPGLVNGNLNLTAIAINFFGREYGRYDVEIQIKPLVRLGVCPYVVMQNYGVTFENALSPVCAQFYSIMGAGLKNGTVYLVARGAGAYPQGQVAYTVYYCTTSTCYQPYTGTATLTPLVQSGGYYYSYAVAALPPYVSFSQIASLSAALVVYAQKVTYPYSAGFYVFNATSVSLIYGAPFPGSASTTLYLIHDADYVIPGSNLPCDGRLSSASGRQSLGIRYLSLYTGQGFVIYGSNIELDPGTGNSPVKVQPCSQCTTSAHCTACWASLPTDTLLAIAYVTPSSSSGKIPSAALVPIPLFPAPPATDVDVKTWLRWGFTKTPSTYASSAWGVFNSLTTTYLVNVTVYEYPSPLP</sequence>
<dbReference type="EMBL" id="FN869859">
    <property type="protein sequence ID" value="CCC81541.1"/>
    <property type="molecule type" value="Genomic_DNA"/>
</dbReference>
<dbReference type="AlphaFoldDB" id="G4RPP6"/>
<keyword evidence="1" id="KW-0812">Transmembrane</keyword>
<dbReference type="HOGENOM" id="CLU_622047_0_0_2"/>
<organism evidence="2 3">
    <name type="scientific">Thermoproteus tenax (strain ATCC 35583 / DSM 2078 / JCM 9277 / NBRC 100435 / Kra 1)</name>
    <dbReference type="NCBI Taxonomy" id="768679"/>
    <lineage>
        <taxon>Archaea</taxon>
        <taxon>Thermoproteota</taxon>
        <taxon>Thermoprotei</taxon>
        <taxon>Thermoproteales</taxon>
        <taxon>Thermoproteaceae</taxon>
        <taxon>Thermoproteus</taxon>
    </lineage>
</organism>
<keyword evidence="1" id="KW-0472">Membrane</keyword>
<protein>
    <submittedName>
        <fullName evidence="2">Uncharacterized protein</fullName>
    </submittedName>
</protein>
<reference evidence="2 3" key="1">
    <citation type="journal article" date="2011" name="PLoS ONE">
        <title>The complete genome sequence of Thermoproteus tenax: a physiologically versatile member of the Crenarchaeota.</title>
        <authorList>
            <person name="Siebers B."/>
            <person name="Zaparty M."/>
            <person name="Raddatz G."/>
            <person name="Tjaden B."/>
            <person name="Albers S.V."/>
            <person name="Bell S.D."/>
            <person name="Blombach F."/>
            <person name="Kletzin A."/>
            <person name="Kyrpides N."/>
            <person name="Lanz C."/>
            <person name="Plagens A."/>
            <person name="Rampp M."/>
            <person name="Rosinus A."/>
            <person name="von Jan M."/>
            <person name="Makarova K.S."/>
            <person name="Klenk H.P."/>
            <person name="Schuster S.C."/>
            <person name="Hensel R."/>
        </authorList>
    </citation>
    <scope>NUCLEOTIDE SEQUENCE [LARGE SCALE GENOMIC DNA]</scope>
    <source>
        <strain evidence="3">ATCC 35583 / DSM 2078 / JCM 9277 / NBRC 100435 / Kra 1</strain>
    </source>
</reference>
<proteinExistence type="predicted"/>
<dbReference type="Proteomes" id="UP000002654">
    <property type="component" value="Chromosome"/>
</dbReference>
<evidence type="ECO:0000313" key="2">
    <source>
        <dbReference type="EMBL" id="CCC81541.1"/>
    </source>
</evidence>
<evidence type="ECO:0000256" key="1">
    <source>
        <dbReference type="SAM" id="Phobius"/>
    </source>
</evidence>
<keyword evidence="1" id="KW-1133">Transmembrane helix</keyword>
<dbReference type="STRING" id="768679.TTX_0887"/>
<keyword evidence="3" id="KW-1185">Reference proteome</keyword>
<dbReference type="OrthoDB" id="28382at2157"/>
<accession>G4RPP6</accession>